<dbReference type="OrthoDB" id="4062651at2759"/>
<proteinExistence type="predicted"/>
<dbReference type="Gene3D" id="3.40.50.620">
    <property type="entry name" value="HUPs"/>
    <property type="match status" value="1"/>
</dbReference>
<evidence type="ECO:0000256" key="5">
    <source>
        <dbReference type="ARBA" id="ARBA00022741"/>
    </source>
</evidence>
<sequence>MGGHVLSPNEGQVIYVAVGTDLEKQKLNLLWVLKSFPGASIVLLHVHVPSKWIPLLGTKIFASMASTEVVRKQRKDEKEKMKELMLSYINFCEQRKAQVRALVTIRNVALDGLQQLIKKHQIKRLVLSSRSMAKQEALLSCCQIILVNNGRHISTCGASFSSSKADPNQDEAQDQYVSALSHVWDSDECLQFDTPPNEQGDEIVKEREGDAPVAHGESGSSMKDYMHPEALRQQLDSREEEVKELRRMLRRAEEDAKLALERMASLEQEMEGLREENSEAMRENLALKTQQHCAEFSPAELRRATNNWHTSHKIGGGGYGTVYRGVLRHTPVAIKTLNPESKQGPAEFRQEVLILSKMRHSNIVILYGVCSESSALIYEYLPRGNLDERLSCKNKMPPLSASDRLRIIGEQHSAVVFLHSHEPHAIVHSDLKPQNILLDANDVSRLGDFGTARLILRAGSSEEEVCRKTNPMGTMGYMDPMFLTDGMLTPQSDVYSFGVVVLRLLTGQPALGIRERVEEGMRNGGVRQLLDASAGQWPEQAEKLVQLASRCCSMERSSRPSLLAEEWRILDTLRAMAVNRLNSKKV</sequence>
<dbReference type="GO" id="GO:0005524">
    <property type="term" value="F:ATP binding"/>
    <property type="evidence" value="ECO:0007669"/>
    <property type="project" value="UniProtKB-UniRule"/>
</dbReference>
<comment type="catalytic activity">
    <reaction evidence="1">
        <text>S-ubiquitinyl-[E2 ubiquitin-conjugating enzyme]-L-cysteine + [acceptor protein]-L-lysine = [E2 ubiquitin-conjugating enzyme]-L-cysteine + N(6)-ubiquitinyl-[acceptor protein]-L-lysine.</text>
        <dbReference type="EC" id="2.3.2.27"/>
    </reaction>
</comment>
<evidence type="ECO:0000256" key="1">
    <source>
        <dbReference type="ARBA" id="ARBA00000900"/>
    </source>
</evidence>
<keyword evidence="3" id="KW-0723">Serine/threonine-protein kinase</keyword>
<evidence type="ECO:0000256" key="4">
    <source>
        <dbReference type="ARBA" id="ARBA00022679"/>
    </source>
</evidence>
<dbReference type="InterPro" id="IPR008271">
    <property type="entry name" value="Ser/Thr_kinase_AS"/>
</dbReference>
<evidence type="ECO:0000256" key="6">
    <source>
        <dbReference type="ARBA" id="ARBA00022777"/>
    </source>
</evidence>
<dbReference type="InterPro" id="IPR011009">
    <property type="entry name" value="Kinase-like_dom_sf"/>
</dbReference>
<dbReference type="InterPro" id="IPR017441">
    <property type="entry name" value="Protein_kinase_ATP_BS"/>
</dbReference>
<organism evidence="12 13">
    <name type="scientific">Apostasia shenzhenica</name>
    <dbReference type="NCBI Taxonomy" id="1088818"/>
    <lineage>
        <taxon>Eukaryota</taxon>
        <taxon>Viridiplantae</taxon>
        <taxon>Streptophyta</taxon>
        <taxon>Embryophyta</taxon>
        <taxon>Tracheophyta</taxon>
        <taxon>Spermatophyta</taxon>
        <taxon>Magnoliopsida</taxon>
        <taxon>Liliopsida</taxon>
        <taxon>Asparagales</taxon>
        <taxon>Orchidaceae</taxon>
        <taxon>Apostasioideae</taxon>
        <taxon>Apostasia</taxon>
    </lineage>
</organism>
<feature type="coiled-coil region" evidence="10">
    <location>
        <begin position="235"/>
        <end position="290"/>
    </location>
</feature>
<dbReference type="InterPro" id="IPR000719">
    <property type="entry name" value="Prot_kinase_dom"/>
</dbReference>
<dbReference type="SUPFAM" id="SSF56112">
    <property type="entry name" value="Protein kinase-like (PK-like)"/>
    <property type="match status" value="1"/>
</dbReference>
<dbReference type="InterPro" id="IPR014729">
    <property type="entry name" value="Rossmann-like_a/b/a_fold"/>
</dbReference>
<dbReference type="GO" id="GO:0061630">
    <property type="term" value="F:ubiquitin protein ligase activity"/>
    <property type="evidence" value="ECO:0007669"/>
    <property type="project" value="UniProtKB-EC"/>
</dbReference>
<dbReference type="Gene3D" id="1.10.510.10">
    <property type="entry name" value="Transferase(Phosphotransferase) domain 1"/>
    <property type="match status" value="1"/>
</dbReference>
<keyword evidence="6" id="KW-0418">Kinase</keyword>
<dbReference type="InterPro" id="IPR051348">
    <property type="entry name" value="U-box_ubiquitin_ligases"/>
</dbReference>
<evidence type="ECO:0000256" key="9">
    <source>
        <dbReference type="PROSITE-ProRule" id="PRU10141"/>
    </source>
</evidence>
<protein>
    <recommendedName>
        <fullName evidence="2">RING-type E3 ubiquitin transferase</fullName>
        <ecNumber evidence="2">2.3.2.27</ecNumber>
    </recommendedName>
</protein>
<keyword evidence="10" id="KW-0175">Coiled coil</keyword>
<evidence type="ECO:0000313" key="13">
    <source>
        <dbReference type="Proteomes" id="UP000236161"/>
    </source>
</evidence>
<dbReference type="FunFam" id="3.30.200.20:FF:000039">
    <property type="entry name" value="receptor-like protein kinase FERONIA"/>
    <property type="match status" value="1"/>
</dbReference>
<dbReference type="PROSITE" id="PS50011">
    <property type="entry name" value="PROTEIN_KINASE_DOM"/>
    <property type="match status" value="1"/>
</dbReference>
<dbReference type="EC" id="2.3.2.27" evidence="2"/>
<dbReference type="PANTHER" id="PTHR45647">
    <property type="entry name" value="OS02G0152300 PROTEIN"/>
    <property type="match status" value="1"/>
</dbReference>
<dbReference type="SMART" id="SM00220">
    <property type="entry name" value="S_TKc"/>
    <property type="match status" value="1"/>
</dbReference>
<evidence type="ECO:0000313" key="12">
    <source>
        <dbReference type="EMBL" id="PKA59383.1"/>
    </source>
</evidence>
<keyword evidence="13" id="KW-1185">Reference proteome</keyword>
<feature type="domain" description="Protein kinase" evidence="11">
    <location>
        <begin position="308"/>
        <end position="573"/>
    </location>
</feature>
<keyword evidence="8 9" id="KW-0067">ATP-binding</keyword>
<evidence type="ECO:0000256" key="10">
    <source>
        <dbReference type="SAM" id="Coils"/>
    </source>
</evidence>
<dbReference type="EMBL" id="KZ451950">
    <property type="protein sequence ID" value="PKA59383.1"/>
    <property type="molecule type" value="Genomic_DNA"/>
</dbReference>
<feature type="binding site" evidence="9">
    <location>
        <position position="335"/>
    </location>
    <ligand>
        <name>ATP</name>
        <dbReference type="ChEBI" id="CHEBI:30616"/>
    </ligand>
</feature>
<evidence type="ECO:0000256" key="3">
    <source>
        <dbReference type="ARBA" id="ARBA00022527"/>
    </source>
</evidence>
<accession>A0A2I0AV06</accession>
<keyword evidence="5 9" id="KW-0547">Nucleotide-binding</keyword>
<dbReference type="Proteomes" id="UP000236161">
    <property type="component" value="Unassembled WGS sequence"/>
</dbReference>
<dbReference type="AlphaFoldDB" id="A0A2I0AV06"/>
<dbReference type="Pfam" id="PF00069">
    <property type="entry name" value="Pkinase"/>
    <property type="match status" value="1"/>
</dbReference>
<evidence type="ECO:0000259" key="11">
    <source>
        <dbReference type="PROSITE" id="PS50011"/>
    </source>
</evidence>
<name>A0A2I0AV06_9ASPA</name>
<evidence type="ECO:0000256" key="7">
    <source>
        <dbReference type="ARBA" id="ARBA00022786"/>
    </source>
</evidence>
<keyword evidence="4 12" id="KW-0808">Transferase</keyword>
<keyword evidence="7" id="KW-0833">Ubl conjugation pathway</keyword>
<dbReference type="PROSITE" id="PS00107">
    <property type="entry name" value="PROTEIN_KINASE_ATP"/>
    <property type="match status" value="1"/>
</dbReference>
<dbReference type="PROSITE" id="PS00108">
    <property type="entry name" value="PROTEIN_KINASE_ST"/>
    <property type="match status" value="1"/>
</dbReference>
<evidence type="ECO:0000256" key="8">
    <source>
        <dbReference type="ARBA" id="ARBA00022840"/>
    </source>
</evidence>
<dbReference type="STRING" id="1088818.A0A2I0AV06"/>
<dbReference type="GO" id="GO:0004674">
    <property type="term" value="F:protein serine/threonine kinase activity"/>
    <property type="evidence" value="ECO:0007669"/>
    <property type="project" value="UniProtKB-KW"/>
</dbReference>
<gene>
    <name evidence="12" type="primary">PUB33</name>
    <name evidence="12" type="ORF">AXF42_Ash001477</name>
</gene>
<dbReference type="Gene3D" id="3.30.200.20">
    <property type="entry name" value="Phosphorylase Kinase, domain 1"/>
    <property type="match status" value="1"/>
</dbReference>
<reference evidence="12 13" key="1">
    <citation type="journal article" date="2017" name="Nature">
        <title>The Apostasia genome and the evolution of orchids.</title>
        <authorList>
            <person name="Zhang G.Q."/>
            <person name="Liu K.W."/>
            <person name="Li Z."/>
            <person name="Lohaus R."/>
            <person name="Hsiao Y.Y."/>
            <person name="Niu S.C."/>
            <person name="Wang J.Y."/>
            <person name="Lin Y.C."/>
            <person name="Xu Q."/>
            <person name="Chen L.J."/>
            <person name="Yoshida K."/>
            <person name="Fujiwara S."/>
            <person name="Wang Z.W."/>
            <person name="Zhang Y.Q."/>
            <person name="Mitsuda N."/>
            <person name="Wang M."/>
            <person name="Liu G.H."/>
            <person name="Pecoraro L."/>
            <person name="Huang H.X."/>
            <person name="Xiao X.J."/>
            <person name="Lin M."/>
            <person name="Wu X.Y."/>
            <person name="Wu W.L."/>
            <person name="Chen Y.Y."/>
            <person name="Chang S.B."/>
            <person name="Sakamoto S."/>
            <person name="Ohme-Takagi M."/>
            <person name="Yagi M."/>
            <person name="Zeng S.J."/>
            <person name="Shen C.Y."/>
            <person name="Yeh C.M."/>
            <person name="Luo Y.B."/>
            <person name="Tsai W.C."/>
            <person name="Van de Peer Y."/>
            <person name="Liu Z.J."/>
        </authorList>
    </citation>
    <scope>NUCLEOTIDE SEQUENCE [LARGE SCALE GENOMIC DNA]</scope>
    <source>
        <strain evidence="13">cv. Shenzhen</strain>
        <tissue evidence="12">Stem</tissue>
    </source>
</reference>
<evidence type="ECO:0000256" key="2">
    <source>
        <dbReference type="ARBA" id="ARBA00012483"/>
    </source>
</evidence>
<dbReference type="PANTHER" id="PTHR45647:SF18">
    <property type="entry name" value="U-BOX DOMAIN-CONTAINING PROTEIN 33"/>
    <property type="match status" value="1"/>
</dbReference>